<dbReference type="PROSITE" id="PS51257">
    <property type="entry name" value="PROKAR_LIPOPROTEIN"/>
    <property type="match status" value="1"/>
</dbReference>
<reference evidence="2 3" key="1">
    <citation type="submission" date="2015-07" db="EMBL/GenBank/DDBJ databases">
        <title>Genome analysis of myxobacterium Chondromyces crocatus Cm c5 reveals a high potential for natural compound synthesis and the genetic basis for the loss of fruiting body formation.</title>
        <authorList>
            <person name="Zaburannyi N."/>
            <person name="Bunk B."/>
            <person name="Maier J."/>
            <person name="Overmann J."/>
            <person name="Mueller R."/>
        </authorList>
    </citation>
    <scope>NUCLEOTIDE SEQUENCE [LARGE SCALE GENOMIC DNA]</scope>
    <source>
        <strain evidence="2 3">Cm c5</strain>
    </source>
</reference>
<feature type="chain" id="PRO_5005459247" description="Secreted protein" evidence="1">
    <location>
        <begin position="21"/>
        <end position="82"/>
    </location>
</feature>
<evidence type="ECO:0008006" key="4">
    <source>
        <dbReference type="Google" id="ProtNLM"/>
    </source>
</evidence>
<protein>
    <recommendedName>
        <fullName evidence="4">Secreted protein</fullName>
    </recommendedName>
</protein>
<dbReference type="Proteomes" id="UP000067626">
    <property type="component" value="Chromosome"/>
</dbReference>
<sequence length="82" mass="8506">MNPARMLPQILLALSVPLLGACLVETGEPEEGGDLTAAELAEPGDVMSEPPPHAECTIKCLYGSCTGNVMCICNGPIPLCTH</sequence>
<proteinExistence type="predicted"/>
<name>A0A0K1EDA4_CHOCO</name>
<dbReference type="AlphaFoldDB" id="A0A0K1EDA4"/>
<keyword evidence="1" id="KW-0732">Signal</keyword>
<evidence type="ECO:0000256" key="1">
    <source>
        <dbReference type="SAM" id="SignalP"/>
    </source>
</evidence>
<dbReference type="KEGG" id="ccro:CMC5_029750"/>
<dbReference type="EMBL" id="CP012159">
    <property type="protein sequence ID" value="AKT38829.1"/>
    <property type="molecule type" value="Genomic_DNA"/>
</dbReference>
<organism evidence="2 3">
    <name type="scientific">Chondromyces crocatus</name>
    <dbReference type="NCBI Taxonomy" id="52"/>
    <lineage>
        <taxon>Bacteria</taxon>
        <taxon>Pseudomonadati</taxon>
        <taxon>Myxococcota</taxon>
        <taxon>Polyangia</taxon>
        <taxon>Polyangiales</taxon>
        <taxon>Polyangiaceae</taxon>
        <taxon>Chondromyces</taxon>
    </lineage>
</organism>
<gene>
    <name evidence="2" type="ORF">CMC5_029750</name>
</gene>
<accession>A0A0K1EDA4</accession>
<dbReference type="STRING" id="52.CMC5_029750"/>
<keyword evidence="3" id="KW-1185">Reference proteome</keyword>
<feature type="signal peptide" evidence="1">
    <location>
        <begin position="1"/>
        <end position="20"/>
    </location>
</feature>
<evidence type="ECO:0000313" key="3">
    <source>
        <dbReference type="Proteomes" id="UP000067626"/>
    </source>
</evidence>
<evidence type="ECO:0000313" key="2">
    <source>
        <dbReference type="EMBL" id="AKT38829.1"/>
    </source>
</evidence>